<evidence type="ECO:0000313" key="2">
    <source>
        <dbReference type="Proteomes" id="UP000708208"/>
    </source>
</evidence>
<evidence type="ECO:0008006" key="3">
    <source>
        <dbReference type="Google" id="ProtNLM"/>
    </source>
</evidence>
<evidence type="ECO:0000313" key="1">
    <source>
        <dbReference type="EMBL" id="CAG7824458.1"/>
    </source>
</evidence>
<sequence>MSNPKNVRAGFKGSLTRFKDKVLAEDPETITESKLTVHHSKFEKLQLNIETNYSEILGACADDDERDNLIADQETVEDSLDDISFFLAECVEKLKLKEAQAAAAGAQNSTTPAVVTMQPRIKDLQIPKFSGQFDEWLTFSARFKSAVHNRSDITREQKMSYLVSYLDGQAATLVSHEPLTDDSYDPAWKKLQQYYEDKRGLVYTHADKLLNLPPVNTRSSSSILDLIAQVDNAMSTLETLGQPISICDILVVRNVLTKIGPALTAKFHDSLLHENPPTWNDLNLFLTRQLRDLPTCSTTPNVHQDPPLQTNKLQKNKQDFPTTCSICKRNSQASPMPTVSVQLS</sequence>
<organism evidence="1 2">
    <name type="scientific">Allacma fusca</name>
    <dbReference type="NCBI Taxonomy" id="39272"/>
    <lineage>
        <taxon>Eukaryota</taxon>
        <taxon>Metazoa</taxon>
        <taxon>Ecdysozoa</taxon>
        <taxon>Arthropoda</taxon>
        <taxon>Hexapoda</taxon>
        <taxon>Collembola</taxon>
        <taxon>Symphypleona</taxon>
        <taxon>Sminthuridae</taxon>
        <taxon>Allacma</taxon>
    </lineage>
</organism>
<name>A0A8J2PKH3_9HEXA</name>
<gene>
    <name evidence="1" type="ORF">AFUS01_LOCUS34612</name>
</gene>
<dbReference type="OrthoDB" id="8010063at2759"/>
<dbReference type="AlphaFoldDB" id="A0A8J2PKH3"/>
<accession>A0A8J2PKH3</accession>
<dbReference type="PANTHER" id="PTHR22954:SF3">
    <property type="entry name" value="PROTEIN CBG08539"/>
    <property type="match status" value="1"/>
</dbReference>
<keyword evidence="2" id="KW-1185">Reference proteome</keyword>
<comment type="caution">
    <text evidence="1">The sequence shown here is derived from an EMBL/GenBank/DDBJ whole genome shotgun (WGS) entry which is preliminary data.</text>
</comment>
<dbReference type="EMBL" id="CAJVCH010532921">
    <property type="protein sequence ID" value="CAG7824458.1"/>
    <property type="molecule type" value="Genomic_DNA"/>
</dbReference>
<dbReference type="InterPro" id="IPR005312">
    <property type="entry name" value="DUF1759"/>
</dbReference>
<dbReference type="PANTHER" id="PTHR22954">
    <property type="entry name" value="RETROVIRAL PROTEASE-RELATED"/>
    <property type="match status" value="1"/>
</dbReference>
<reference evidence="1" key="1">
    <citation type="submission" date="2021-06" db="EMBL/GenBank/DDBJ databases">
        <authorList>
            <person name="Hodson N. C."/>
            <person name="Mongue J. A."/>
            <person name="Jaron S. K."/>
        </authorList>
    </citation>
    <scope>NUCLEOTIDE SEQUENCE</scope>
</reference>
<dbReference type="Proteomes" id="UP000708208">
    <property type="component" value="Unassembled WGS sequence"/>
</dbReference>
<protein>
    <recommendedName>
        <fullName evidence="3">Gag-pol polyprotein</fullName>
    </recommendedName>
</protein>
<dbReference type="Pfam" id="PF03564">
    <property type="entry name" value="DUF1759"/>
    <property type="match status" value="1"/>
</dbReference>
<proteinExistence type="predicted"/>